<dbReference type="Proteomes" id="UP001732720">
    <property type="component" value="Chromosome 14"/>
</dbReference>
<evidence type="ECO:0000313" key="2">
    <source>
        <dbReference type="RefSeq" id="XP_073909688.1"/>
    </source>
</evidence>
<protein>
    <submittedName>
        <fullName evidence="2">Leucine-rich repeat-containing protein 25-like isoform X1</fullName>
    </submittedName>
</protein>
<dbReference type="RefSeq" id="XP_073909688.1">
    <property type="nucleotide sequence ID" value="XM_074053587.1"/>
</dbReference>
<organism evidence="1 2">
    <name type="scientific">Castor canadensis</name>
    <name type="common">American beaver</name>
    <dbReference type="NCBI Taxonomy" id="51338"/>
    <lineage>
        <taxon>Eukaryota</taxon>
        <taxon>Metazoa</taxon>
        <taxon>Chordata</taxon>
        <taxon>Craniata</taxon>
        <taxon>Vertebrata</taxon>
        <taxon>Euteleostomi</taxon>
        <taxon>Mammalia</taxon>
        <taxon>Eutheria</taxon>
        <taxon>Euarchontoglires</taxon>
        <taxon>Glires</taxon>
        <taxon>Rodentia</taxon>
        <taxon>Castorimorpha</taxon>
        <taxon>Castoridae</taxon>
        <taxon>Castor</taxon>
    </lineage>
</organism>
<accession>A0AC58KXP8</accession>
<evidence type="ECO:0000313" key="1">
    <source>
        <dbReference type="Proteomes" id="UP001732720"/>
    </source>
</evidence>
<name>A0AC58KXP8_CASCN</name>
<proteinExistence type="predicted"/>
<reference evidence="2" key="1">
    <citation type="submission" date="2025-08" db="UniProtKB">
        <authorList>
            <consortium name="RefSeq"/>
        </authorList>
    </citation>
    <scope>IDENTIFICATION</scope>
</reference>
<gene>
    <name evidence="2" type="primary">LOC141416583</name>
</gene>
<keyword evidence="1" id="KW-1185">Reference proteome</keyword>
<sequence length="378" mass="40978">MGDNPALEVLLTLLLLLLLQRSAGQGLTCTVLPGTVDWAAEFDATCLNFSGRGLQLPQNRSLQASQVRVLDLSSNGLRELPPLFFAELGKLQDLRVTDNQLDRVDGALAARCHLDLQADCSCVLMPWHQVRQDNCSGQQPLRCLHTATGALHNLSTFLDVSCPPGPAPATIGLAVAGGILFLGLVIAAPLLTWRLWGHRVARGQGKGQAPQDRSRARLASQPRYSSRDPGHPRPRLATAHHRTSVPDYENVFMDQPAEDPQWTPHGCWTSLSLSLLCKMRIRDSPATGSCEQEKKSLPVGQPPSPLGDPKTQFLASKGEERGGRGSRWRSAVRTRSFSVPLQRGPKEVPGPQALCPCRPGWALGRGRREGRLPGGGPD</sequence>